<dbReference type="InterPro" id="IPR011991">
    <property type="entry name" value="ArsR-like_HTH"/>
</dbReference>
<sequence>MKATRAKSTQISWKIRDVHHLHMNHLQNILSCYGLYFGQPRILHTIKELHGATQKEIADKLNVTPASLAVSIKRMERAGLIEKKMSKTDLRRNYITLTEHGTGILNDSYSSLLKMDNKMVQGFSDEELEKLAGYLDRIYENLIAYKTTSTGNEPPSTQQD</sequence>
<evidence type="ECO:0000313" key="5">
    <source>
        <dbReference type="EMBL" id="RCX21009.1"/>
    </source>
</evidence>
<dbReference type="RefSeq" id="WP_114295954.1">
    <property type="nucleotide sequence ID" value="NZ_QPJT01000001.1"/>
</dbReference>
<dbReference type="GO" id="GO:0003700">
    <property type="term" value="F:DNA-binding transcription factor activity"/>
    <property type="evidence" value="ECO:0007669"/>
    <property type="project" value="InterPro"/>
</dbReference>
<feature type="domain" description="HTH marR-type" evidence="4">
    <location>
        <begin position="1"/>
        <end position="140"/>
    </location>
</feature>
<name>A0A369BHH2_9FIRM</name>
<dbReference type="InterPro" id="IPR036390">
    <property type="entry name" value="WH_DNA-bd_sf"/>
</dbReference>
<evidence type="ECO:0000256" key="2">
    <source>
        <dbReference type="ARBA" id="ARBA00023125"/>
    </source>
</evidence>
<dbReference type="AlphaFoldDB" id="A0A369BHH2"/>
<proteinExistence type="predicted"/>
<keyword evidence="6" id="KW-1185">Reference proteome</keyword>
<organism evidence="5 6">
    <name type="scientific">Anaerobacterium chartisolvens</name>
    <dbReference type="NCBI Taxonomy" id="1297424"/>
    <lineage>
        <taxon>Bacteria</taxon>
        <taxon>Bacillati</taxon>
        <taxon>Bacillota</taxon>
        <taxon>Clostridia</taxon>
        <taxon>Eubacteriales</taxon>
        <taxon>Oscillospiraceae</taxon>
        <taxon>Anaerobacterium</taxon>
    </lineage>
</organism>
<reference evidence="5 6" key="1">
    <citation type="submission" date="2018-07" db="EMBL/GenBank/DDBJ databases">
        <title>Genomic Encyclopedia of Type Strains, Phase IV (KMG-IV): sequencing the most valuable type-strain genomes for metagenomic binning, comparative biology and taxonomic classification.</title>
        <authorList>
            <person name="Goeker M."/>
        </authorList>
    </citation>
    <scope>NUCLEOTIDE SEQUENCE [LARGE SCALE GENOMIC DNA]</scope>
    <source>
        <strain evidence="5 6">DSM 27016</strain>
    </source>
</reference>
<keyword evidence="3" id="KW-0804">Transcription</keyword>
<dbReference type="InterPro" id="IPR000835">
    <property type="entry name" value="HTH_MarR-typ"/>
</dbReference>
<evidence type="ECO:0000256" key="3">
    <source>
        <dbReference type="ARBA" id="ARBA00023163"/>
    </source>
</evidence>
<dbReference type="GO" id="GO:0003677">
    <property type="term" value="F:DNA binding"/>
    <property type="evidence" value="ECO:0007669"/>
    <property type="project" value="UniProtKB-KW"/>
</dbReference>
<dbReference type="PANTHER" id="PTHR42756:SF1">
    <property type="entry name" value="TRANSCRIPTIONAL REPRESSOR OF EMRAB OPERON"/>
    <property type="match status" value="1"/>
</dbReference>
<dbReference type="SUPFAM" id="SSF46785">
    <property type="entry name" value="Winged helix' DNA-binding domain"/>
    <property type="match status" value="1"/>
</dbReference>
<dbReference type="PROSITE" id="PS50995">
    <property type="entry name" value="HTH_MARR_2"/>
    <property type="match status" value="1"/>
</dbReference>
<protein>
    <submittedName>
        <fullName evidence="5">DNA-binding MarR family transcriptional regulator</fullName>
    </submittedName>
</protein>
<dbReference type="InterPro" id="IPR036388">
    <property type="entry name" value="WH-like_DNA-bd_sf"/>
</dbReference>
<dbReference type="OrthoDB" id="9808725at2"/>
<dbReference type="PANTHER" id="PTHR42756">
    <property type="entry name" value="TRANSCRIPTIONAL REGULATOR, MARR"/>
    <property type="match status" value="1"/>
</dbReference>
<evidence type="ECO:0000259" key="4">
    <source>
        <dbReference type="PROSITE" id="PS50995"/>
    </source>
</evidence>
<dbReference type="PRINTS" id="PR00598">
    <property type="entry name" value="HTHMARR"/>
</dbReference>
<comment type="caution">
    <text evidence="5">The sequence shown here is derived from an EMBL/GenBank/DDBJ whole genome shotgun (WGS) entry which is preliminary data.</text>
</comment>
<evidence type="ECO:0000313" key="6">
    <source>
        <dbReference type="Proteomes" id="UP000253034"/>
    </source>
</evidence>
<dbReference type="CDD" id="cd00090">
    <property type="entry name" value="HTH_ARSR"/>
    <property type="match status" value="1"/>
</dbReference>
<dbReference type="EMBL" id="QPJT01000001">
    <property type="protein sequence ID" value="RCX21009.1"/>
    <property type="molecule type" value="Genomic_DNA"/>
</dbReference>
<keyword evidence="2 5" id="KW-0238">DNA-binding</keyword>
<dbReference type="Gene3D" id="1.10.10.10">
    <property type="entry name" value="Winged helix-like DNA-binding domain superfamily/Winged helix DNA-binding domain"/>
    <property type="match status" value="1"/>
</dbReference>
<keyword evidence="1" id="KW-0805">Transcription regulation</keyword>
<dbReference type="Proteomes" id="UP000253034">
    <property type="component" value="Unassembled WGS sequence"/>
</dbReference>
<accession>A0A369BHH2</accession>
<gene>
    <name evidence="5" type="ORF">DFR58_101213</name>
</gene>
<dbReference type="Pfam" id="PF01047">
    <property type="entry name" value="MarR"/>
    <property type="match status" value="1"/>
</dbReference>
<evidence type="ECO:0000256" key="1">
    <source>
        <dbReference type="ARBA" id="ARBA00023015"/>
    </source>
</evidence>
<dbReference type="SMART" id="SM00347">
    <property type="entry name" value="HTH_MARR"/>
    <property type="match status" value="1"/>
</dbReference>